<feature type="transmembrane region" description="Helical" evidence="6">
    <location>
        <begin position="375"/>
        <end position="394"/>
    </location>
</feature>
<feature type="transmembrane region" description="Helical" evidence="6">
    <location>
        <begin position="308"/>
        <end position="334"/>
    </location>
</feature>
<name>A0A6J4RSY5_9ACTN</name>
<reference evidence="8" key="1">
    <citation type="submission" date="2020-02" db="EMBL/GenBank/DDBJ databases">
        <authorList>
            <person name="Meier V. D."/>
        </authorList>
    </citation>
    <scope>NUCLEOTIDE SEQUENCE</scope>
    <source>
        <strain evidence="8">AVDCRST_MAG69</strain>
    </source>
</reference>
<dbReference type="SUPFAM" id="SSF82866">
    <property type="entry name" value="Multidrug efflux transporter AcrB transmembrane domain"/>
    <property type="match status" value="2"/>
</dbReference>
<dbReference type="InterPro" id="IPR050545">
    <property type="entry name" value="Mycobact_MmpL"/>
</dbReference>
<feature type="transmembrane region" description="Helical" evidence="6">
    <location>
        <begin position="645"/>
        <end position="668"/>
    </location>
</feature>
<feature type="transmembrane region" description="Helical" evidence="6">
    <location>
        <begin position="674"/>
        <end position="693"/>
    </location>
</feature>
<feature type="transmembrane region" description="Helical" evidence="6">
    <location>
        <begin position="562"/>
        <end position="580"/>
    </location>
</feature>
<dbReference type="AlphaFoldDB" id="A0A6J4RSY5"/>
<sequence length="729" mass="76583">MSTDNLAARAGRWSARHRRTAILGWLAFVIAAAVGGGSLGLNTFAWQENGPGESGRADAAVYEAFPQSAGEMVLIQSETGSATDPGFRAAVADVQRRLEAVPHVSGVSGPYDEGRQGLISRDGRSALVNFEIAGDFQLAQERVDPALAAVAAAAAAHPELRIEQFGDASVSKALGEVFERDFRRAETLSLPITLIILVIAFGSLVAAGLPVLLALSAVAGTIGLISIVSQALPVDESISSLVLLIGLAVGVDYSLFYLRREREERAAGRDAEAALEAAAATSGRAVLISGFTVMVAMAGMYFTGSATFSSFATGTILVVAVAMIGSITVLPALLSKLGDRVERGRIPFLGRRRERPGGSRLWGAALDRVLGHPKLAVALATALLLGLSIPALSLKTGVPGTDSLPRDLAVMQTFDRIEAAFPGGPLPAVVAVEADDVTSPAVTAAIAEMEERALATGRMREPVQVSVSPDKSVAQVLVPLTGDGADEQSKQALATLREQILPATIGRVDGVEVNVSGMTAQNEDFNALMAARGPVVFAFVLTMAFLLLLITFRSIVIPIKAILLNLLSVGAAYGVLVLGFQQGHLEGLLGFESTGTITSWLPLFLFVILFGLSMDYHVFILSRIREAHDRGMSTDEAVASGIRSTAGVVTSAAVVMVAVFAIFATLTALEFKQMGVGLAVAILIDATIVRGILLPASMKLLGDWNWYFPKRLRWLPTASPEPELGATRA</sequence>
<dbReference type="Pfam" id="PF03176">
    <property type="entry name" value="MMPL"/>
    <property type="match status" value="2"/>
</dbReference>
<protein>
    <submittedName>
        <fullName evidence="8">Integral membrane protein</fullName>
    </submittedName>
</protein>
<keyword evidence="4 6" id="KW-1133">Transmembrane helix</keyword>
<accession>A0A6J4RSY5</accession>
<feature type="transmembrane region" description="Helical" evidence="6">
    <location>
        <begin position="531"/>
        <end position="550"/>
    </location>
</feature>
<feature type="transmembrane region" description="Helical" evidence="6">
    <location>
        <begin position="238"/>
        <end position="258"/>
    </location>
</feature>
<evidence type="ECO:0000256" key="3">
    <source>
        <dbReference type="ARBA" id="ARBA00022692"/>
    </source>
</evidence>
<evidence type="ECO:0000313" key="8">
    <source>
        <dbReference type="EMBL" id="CAA9474378.1"/>
    </source>
</evidence>
<gene>
    <name evidence="8" type="ORF">AVDCRST_MAG69-316</name>
</gene>
<feature type="transmembrane region" description="Helical" evidence="6">
    <location>
        <begin position="21"/>
        <end position="41"/>
    </location>
</feature>
<dbReference type="Gene3D" id="1.20.1640.10">
    <property type="entry name" value="Multidrug efflux transporter AcrB transmembrane domain"/>
    <property type="match status" value="2"/>
</dbReference>
<dbReference type="InterPro" id="IPR004869">
    <property type="entry name" value="MMPL_dom"/>
</dbReference>
<feature type="transmembrane region" description="Helical" evidence="6">
    <location>
        <begin position="600"/>
        <end position="624"/>
    </location>
</feature>
<dbReference type="PANTHER" id="PTHR33406">
    <property type="entry name" value="MEMBRANE PROTEIN MJ1562-RELATED"/>
    <property type="match status" value="1"/>
</dbReference>
<keyword evidence="5 6" id="KW-0472">Membrane</keyword>
<feature type="transmembrane region" description="Helical" evidence="6">
    <location>
        <begin position="212"/>
        <end position="232"/>
    </location>
</feature>
<feature type="domain" description="SSD" evidence="7">
    <location>
        <begin position="211"/>
        <end position="336"/>
    </location>
</feature>
<evidence type="ECO:0000259" key="7">
    <source>
        <dbReference type="PROSITE" id="PS50156"/>
    </source>
</evidence>
<proteinExistence type="predicted"/>
<evidence type="ECO:0000256" key="6">
    <source>
        <dbReference type="SAM" id="Phobius"/>
    </source>
</evidence>
<comment type="subcellular location">
    <subcellularLocation>
        <location evidence="1">Cell membrane</location>
        <topology evidence="1">Multi-pass membrane protein</topology>
    </subcellularLocation>
</comment>
<evidence type="ECO:0000256" key="2">
    <source>
        <dbReference type="ARBA" id="ARBA00022475"/>
    </source>
</evidence>
<dbReference type="InterPro" id="IPR000731">
    <property type="entry name" value="SSD"/>
</dbReference>
<evidence type="ECO:0000256" key="1">
    <source>
        <dbReference type="ARBA" id="ARBA00004651"/>
    </source>
</evidence>
<evidence type="ECO:0000256" key="4">
    <source>
        <dbReference type="ARBA" id="ARBA00022989"/>
    </source>
</evidence>
<organism evidence="8">
    <name type="scientific">uncultured Solirubrobacteraceae bacterium</name>
    <dbReference type="NCBI Taxonomy" id="1162706"/>
    <lineage>
        <taxon>Bacteria</taxon>
        <taxon>Bacillati</taxon>
        <taxon>Actinomycetota</taxon>
        <taxon>Thermoleophilia</taxon>
        <taxon>Solirubrobacterales</taxon>
        <taxon>Solirubrobacteraceae</taxon>
        <taxon>environmental samples</taxon>
    </lineage>
</organism>
<dbReference type="PROSITE" id="PS50156">
    <property type="entry name" value="SSD"/>
    <property type="match status" value="1"/>
</dbReference>
<keyword evidence="3 6" id="KW-0812">Transmembrane</keyword>
<evidence type="ECO:0000256" key="5">
    <source>
        <dbReference type="ARBA" id="ARBA00023136"/>
    </source>
</evidence>
<keyword evidence="2" id="KW-1003">Cell membrane</keyword>
<dbReference type="PANTHER" id="PTHR33406:SF13">
    <property type="entry name" value="MEMBRANE PROTEIN YDFJ"/>
    <property type="match status" value="1"/>
</dbReference>
<feature type="transmembrane region" description="Helical" evidence="6">
    <location>
        <begin position="188"/>
        <end position="207"/>
    </location>
</feature>
<dbReference type="EMBL" id="CADCVP010000043">
    <property type="protein sequence ID" value="CAA9474378.1"/>
    <property type="molecule type" value="Genomic_DNA"/>
</dbReference>
<feature type="transmembrane region" description="Helical" evidence="6">
    <location>
        <begin position="279"/>
        <end position="302"/>
    </location>
</feature>
<dbReference type="GO" id="GO:0005886">
    <property type="term" value="C:plasma membrane"/>
    <property type="evidence" value="ECO:0007669"/>
    <property type="project" value="UniProtKB-SubCell"/>
</dbReference>